<dbReference type="InterPro" id="IPR006379">
    <property type="entry name" value="HAD-SF_hydro_IIB"/>
</dbReference>
<dbReference type="EMBL" id="CAFBLM010000016">
    <property type="protein sequence ID" value="CAB4865968.1"/>
    <property type="molecule type" value="Genomic_DNA"/>
</dbReference>
<dbReference type="PANTHER" id="PTHR10000">
    <property type="entry name" value="PHOSPHOSERINE PHOSPHATASE"/>
    <property type="match status" value="1"/>
</dbReference>
<dbReference type="GO" id="GO:0016791">
    <property type="term" value="F:phosphatase activity"/>
    <property type="evidence" value="ECO:0007669"/>
    <property type="project" value="TreeGrafter"/>
</dbReference>
<dbReference type="GO" id="GO:0000287">
    <property type="term" value="F:magnesium ion binding"/>
    <property type="evidence" value="ECO:0007669"/>
    <property type="project" value="TreeGrafter"/>
</dbReference>
<organism evidence="1">
    <name type="scientific">freshwater metagenome</name>
    <dbReference type="NCBI Taxonomy" id="449393"/>
    <lineage>
        <taxon>unclassified sequences</taxon>
        <taxon>metagenomes</taxon>
        <taxon>ecological metagenomes</taxon>
    </lineage>
</organism>
<gene>
    <name evidence="1" type="ORF">UFOPK3401_00525</name>
</gene>
<accession>A0A6J7D9U0</accession>
<dbReference type="SUPFAM" id="SSF56784">
    <property type="entry name" value="HAD-like"/>
    <property type="match status" value="1"/>
</dbReference>
<dbReference type="InterPro" id="IPR023214">
    <property type="entry name" value="HAD_sf"/>
</dbReference>
<evidence type="ECO:0000313" key="1">
    <source>
        <dbReference type="EMBL" id="CAB4865968.1"/>
    </source>
</evidence>
<dbReference type="AlphaFoldDB" id="A0A6J7D9U0"/>
<proteinExistence type="predicted"/>
<sequence>MSEIALVATDLDGTLINPQGNISEFTRAVLRAVEESGRDLVFVTGRPPRWMAPIVEETGHRGVAICANGAVVMDLHTEHIQTSHVLNEEQAIEVAMRLRQLLPTVAFAVERVNGNRRSKVEFGREPHYIPRWPTPDNPPLAPIEDLVVGGNIIKMLARVPMPDHGVEPADVSENVGSLGPDPTRGFASAPLVDDFLAAAVEVIGNLATVTHSNPNDTLLEVSAPGVTKATALAEFARQRSIGPEGVLAFGDQPNDLPMLAWAGRSLAVANAHPAVLAAVSERAGSVHEDGVAHALVEILNLKI</sequence>
<dbReference type="Gene3D" id="3.40.50.1000">
    <property type="entry name" value="HAD superfamily/HAD-like"/>
    <property type="match status" value="2"/>
</dbReference>
<dbReference type="GO" id="GO:0005829">
    <property type="term" value="C:cytosol"/>
    <property type="evidence" value="ECO:0007669"/>
    <property type="project" value="TreeGrafter"/>
</dbReference>
<protein>
    <submittedName>
        <fullName evidence="1">Unannotated protein</fullName>
    </submittedName>
</protein>
<dbReference type="InterPro" id="IPR036412">
    <property type="entry name" value="HAD-like_sf"/>
</dbReference>
<reference evidence="1" key="1">
    <citation type="submission" date="2020-05" db="EMBL/GenBank/DDBJ databases">
        <authorList>
            <person name="Chiriac C."/>
            <person name="Salcher M."/>
            <person name="Ghai R."/>
            <person name="Kavagutti S V."/>
        </authorList>
    </citation>
    <scope>NUCLEOTIDE SEQUENCE</scope>
</reference>
<dbReference type="Pfam" id="PF08282">
    <property type="entry name" value="Hydrolase_3"/>
    <property type="match status" value="2"/>
</dbReference>
<dbReference type="NCBIfam" id="TIGR01484">
    <property type="entry name" value="HAD-SF-IIB"/>
    <property type="match status" value="1"/>
</dbReference>
<dbReference type="PANTHER" id="PTHR10000:SF8">
    <property type="entry name" value="HAD SUPERFAMILY HYDROLASE-LIKE, TYPE 3"/>
    <property type="match status" value="1"/>
</dbReference>
<name>A0A6J7D9U0_9ZZZZ</name>